<dbReference type="InterPro" id="IPR001650">
    <property type="entry name" value="Helicase_C-like"/>
</dbReference>
<accession>A0A091CFS1</accession>
<dbReference type="Proteomes" id="UP000029380">
    <property type="component" value="Unassembled WGS sequence"/>
</dbReference>
<sequence length="426" mass="48619">MGLGKTLASLTAIDELLNTFEIIDNVLVVAPLSVADKTWTDEIDKWDHLNHLAFSKVLGKEKDRVAALAKTADVYIINRENVEWLVNYYGRSWPFKTVIIDELSSFKSSKSKRFKALRKVRPKMDRVIGLTGTPSPNSLLDLWPQIYLLDQGARLGKTVTSYRNKYFVPDQQNGHVVYSWRLLPGSEEAIHRNISDICVSMKANDYLKLPPRTDNVVEIELSKKGRARYKELEREYVLELEDTDVVASNAATLSNKLLQLSNGAIYDEEGNPQEVHQKKLDALEQVVEEAQGQPVLVFYQYKHDLERIQRRFKEAKVLDVSDNDIQKWNEGRIPLLLAHPQSAGHGLNLQQGGHIIAWFGLTWSLEYYQQANARLARQGQKEPVIVHHLVTKSTMDEQVMKSLQQKEQGQEALMAAVKAKIEEYRS</sequence>
<comment type="caution">
    <text evidence="3">The sequence shown here is derived from an EMBL/GenBank/DDBJ whole genome shotgun (WGS) entry which is preliminary data.</text>
</comment>
<evidence type="ECO:0000313" key="4">
    <source>
        <dbReference type="Proteomes" id="UP000029380"/>
    </source>
</evidence>
<dbReference type="PROSITE" id="PS51192">
    <property type="entry name" value="HELICASE_ATP_BIND_1"/>
    <property type="match status" value="1"/>
</dbReference>
<dbReference type="Gene3D" id="3.40.50.10810">
    <property type="entry name" value="Tandem AAA-ATPase domain"/>
    <property type="match status" value="1"/>
</dbReference>
<protein>
    <submittedName>
        <fullName evidence="3">Phage-associated DNA helicase</fullName>
    </submittedName>
</protein>
<dbReference type="AlphaFoldDB" id="A0A091CFS1"/>
<evidence type="ECO:0000313" key="3">
    <source>
        <dbReference type="EMBL" id="KFN93638.1"/>
    </source>
</evidence>
<dbReference type="Pfam" id="PF00271">
    <property type="entry name" value="Helicase_C"/>
    <property type="match status" value="1"/>
</dbReference>
<dbReference type="InterPro" id="IPR000330">
    <property type="entry name" value="SNF2_N"/>
</dbReference>
<evidence type="ECO:0000259" key="1">
    <source>
        <dbReference type="PROSITE" id="PS51192"/>
    </source>
</evidence>
<dbReference type="Gene3D" id="3.40.50.300">
    <property type="entry name" value="P-loop containing nucleotide triphosphate hydrolases"/>
    <property type="match status" value="1"/>
</dbReference>
<reference evidence="3 4" key="1">
    <citation type="submission" date="2014-08" db="EMBL/GenBank/DDBJ databases">
        <title>Genome sequence of Tetragenococcus muriaticus.</title>
        <authorList>
            <person name="Chuea-nongthon C."/>
            <person name="Rodtong S."/>
            <person name="Yongsawatdigul J."/>
            <person name="Steele J.L."/>
            <person name="Liu X.-y."/>
            <person name="Speers J."/>
            <person name="Glasner J.D."/>
            <person name="Neeno-Eckwall E.C."/>
        </authorList>
    </citation>
    <scope>NUCLEOTIDE SEQUENCE [LARGE SCALE GENOMIC DNA]</scope>
    <source>
        <strain evidence="3 4">PMC-11-5</strain>
    </source>
</reference>
<dbReference type="InterPro" id="IPR014001">
    <property type="entry name" value="Helicase_ATP-bd"/>
</dbReference>
<gene>
    <name evidence="3" type="ORF">TMUPMC115_0236</name>
</gene>
<dbReference type="SUPFAM" id="SSF52540">
    <property type="entry name" value="P-loop containing nucleoside triphosphate hydrolases"/>
    <property type="match status" value="2"/>
</dbReference>
<dbReference type="PROSITE" id="PS51194">
    <property type="entry name" value="HELICASE_CTER"/>
    <property type="match status" value="1"/>
</dbReference>
<evidence type="ECO:0000259" key="2">
    <source>
        <dbReference type="PROSITE" id="PS51194"/>
    </source>
</evidence>
<dbReference type="Pfam" id="PF00176">
    <property type="entry name" value="SNF2-rel_dom"/>
    <property type="match status" value="1"/>
</dbReference>
<name>A0A091CFS1_9ENTE</name>
<dbReference type="EMBL" id="JPVU01000023">
    <property type="protein sequence ID" value="KFN93638.1"/>
    <property type="molecule type" value="Genomic_DNA"/>
</dbReference>
<dbReference type="PANTHER" id="PTHR10799">
    <property type="entry name" value="SNF2/RAD54 HELICASE FAMILY"/>
    <property type="match status" value="1"/>
</dbReference>
<feature type="domain" description="Helicase ATP-binding" evidence="1">
    <location>
        <begin position="1"/>
        <end position="152"/>
    </location>
</feature>
<dbReference type="GO" id="GO:0005524">
    <property type="term" value="F:ATP binding"/>
    <property type="evidence" value="ECO:0007669"/>
    <property type="project" value="InterPro"/>
</dbReference>
<dbReference type="InterPro" id="IPR027417">
    <property type="entry name" value="P-loop_NTPase"/>
</dbReference>
<feature type="domain" description="Helicase C-terminal" evidence="2">
    <location>
        <begin position="282"/>
        <end position="425"/>
    </location>
</feature>
<dbReference type="PATRIC" id="fig|1302649.3.peg.235"/>
<proteinExistence type="predicted"/>
<dbReference type="InterPro" id="IPR038718">
    <property type="entry name" value="SNF2-like_sf"/>
</dbReference>
<organism evidence="3 4">
    <name type="scientific">Tetragenococcus muriaticus PMC-11-5</name>
    <dbReference type="NCBI Taxonomy" id="1302649"/>
    <lineage>
        <taxon>Bacteria</taxon>
        <taxon>Bacillati</taxon>
        <taxon>Bacillota</taxon>
        <taxon>Bacilli</taxon>
        <taxon>Lactobacillales</taxon>
        <taxon>Enterococcaceae</taxon>
        <taxon>Tetragenococcus</taxon>
    </lineage>
</organism>